<dbReference type="AlphaFoldDB" id="A0A9D3VVP7"/>
<accession>A0A9D3VVP7</accession>
<name>A0A9D3VVP7_9ROSI</name>
<sequence>MISQMVAKEMWCGINAMDVCETYNERKIGGARDINSHEPRGVRSLSSHIPKKFACEGPRGLVGNPKWYMCPACPRPTQNVSLMNSGVKSMNSGVKS</sequence>
<dbReference type="EMBL" id="JAIQCV010000005">
    <property type="protein sequence ID" value="KAH1098172.1"/>
    <property type="molecule type" value="Genomic_DNA"/>
</dbReference>
<keyword evidence="2" id="KW-1185">Reference proteome</keyword>
<evidence type="ECO:0000313" key="1">
    <source>
        <dbReference type="EMBL" id="KAH1098172.1"/>
    </source>
</evidence>
<dbReference type="Proteomes" id="UP000828251">
    <property type="component" value="Unassembled WGS sequence"/>
</dbReference>
<comment type="caution">
    <text evidence="1">The sequence shown here is derived from an EMBL/GenBank/DDBJ whole genome shotgun (WGS) entry which is preliminary data.</text>
</comment>
<proteinExistence type="predicted"/>
<protein>
    <submittedName>
        <fullName evidence="1">Uncharacterized protein</fullName>
    </submittedName>
</protein>
<reference evidence="1 2" key="1">
    <citation type="journal article" date="2021" name="Plant Biotechnol. J.">
        <title>Multi-omics assisted identification of the key and species-specific regulatory components of drought-tolerant mechanisms in Gossypium stocksii.</title>
        <authorList>
            <person name="Yu D."/>
            <person name="Ke L."/>
            <person name="Zhang D."/>
            <person name="Wu Y."/>
            <person name="Sun Y."/>
            <person name="Mei J."/>
            <person name="Sun J."/>
            <person name="Sun Y."/>
        </authorList>
    </citation>
    <scope>NUCLEOTIDE SEQUENCE [LARGE SCALE GENOMIC DNA]</scope>
    <source>
        <strain evidence="2">cv. E1</strain>
        <tissue evidence="1">Leaf</tissue>
    </source>
</reference>
<evidence type="ECO:0000313" key="2">
    <source>
        <dbReference type="Proteomes" id="UP000828251"/>
    </source>
</evidence>
<organism evidence="1 2">
    <name type="scientific">Gossypium stocksii</name>
    <dbReference type="NCBI Taxonomy" id="47602"/>
    <lineage>
        <taxon>Eukaryota</taxon>
        <taxon>Viridiplantae</taxon>
        <taxon>Streptophyta</taxon>
        <taxon>Embryophyta</taxon>
        <taxon>Tracheophyta</taxon>
        <taxon>Spermatophyta</taxon>
        <taxon>Magnoliopsida</taxon>
        <taxon>eudicotyledons</taxon>
        <taxon>Gunneridae</taxon>
        <taxon>Pentapetalae</taxon>
        <taxon>rosids</taxon>
        <taxon>malvids</taxon>
        <taxon>Malvales</taxon>
        <taxon>Malvaceae</taxon>
        <taxon>Malvoideae</taxon>
        <taxon>Gossypium</taxon>
    </lineage>
</organism>
<gene>
    <name evidence="1" type="ORF">J1N35_015093</name>
</gene>